<name>A0A140DRZ1_9FIRM</name>
<feature type="domain" description="RDD" evidence="7">
    <location>
        <begin position="21"/>
        <end position="191"/>
    </location>
</feature>
<keyword evidence="3 6" id="KW-0812">Transmembrane</keyword>
<evidence type="ECO:0000256" key="4">
    <source>
        <dbReference type="ARBA" id="ARBA00022989"/>
    </source>
</evidence>
<evidence type="ECO:0000313" key="9">
    <source>
        <dbReference type="Proteomes" id="UP000069771"/>
    </source>
</evidence>
<sequence>MYWKLKYLTFLDHEPCAVNDGKRLMAYLVDWFLSGLCLSLPMCLAWMMATKDLDQMEKVNVFRLASVIGDGPALAAAAAGLLLFLWYMVWVPWKVKPGQTPGKRMMGIAMARKDGNPLDLKTLLLRQVIGILLMEGTLYNGSGLLQDMLSLGTGLNFTGILLYVTLALTIVSLLAAFMAGSRRMIHDYLAGTVLVPVEEDRPDQMI</sequence>
<organism evidence="8 9">
    <name type="scientific">Faecalibaculum rodentium</name>
    <dbReference type="NCBI Taxonomy" id="1702221"/>
    <lineage>
        <taxon>Bacteria</taxon>
        <taxon>Bacillati</taxon>
        <taxon>Bacillota</taxon>
        <taxon>Erysipelotrichia</taxon>
        <taxon>Erysipelotrichales</taxon>
        <taxon>Erysipelotrichaceae</taxon>
        <taxon>Faecalibaculum</taxon>
    </lineage>
</organism>
<dbReference type="Proteomes" id="UP000069771">
    <property type="component" value="Chromosome"/>
</dbReference>
<feature type="transmembrane region" description="Helical" evidence="6">
    <location>
        <begin position="160"/>
        <end position="179"/>
    </location>
</feature>
<evidence type="ECO:0000259" key="7">
    <source>
        <dbReference type="Pfam" id="PF06271"/>
    </source>
</evidence>
<comment type="subcellular location">
    <subcellularLocation>
        <location evidence="1">Cell membrane</location>
        <topology evidence="1">Multi-pass membrane protein</topology>
    </subcellularLocation>
</comment>
<reference evidence="8 9" key="1">
    <citation type="journal article" date="2016" name="Gut Pathog.">
        <title>Whole genome sequencing of "Faecalibaculum rodentium" ALO17, isolated from C57BL/6J laboratory mouse feces.</title>
        <authorList>
            <person name="Lim S."/>
            <person name="Chang D.H."/>
            <person name="Ahn S."/>
            <person name="Kim B.C."/>
        </authorList>
    </citation>
    <scope>NUCLEOTIDE SEQUENCE [LARGE SCALE GENOMIC DNA]</scope>
    <source>
        <strain evidence="8 9">Alo17</strain>
    </source>
</reference>
<dbReference type="RefSeq" id="WP_067554503.1">
    <property type="nucleotide sequence ID" value="NZ_CAKOCV010000043.1"/>
</dbReference>
<evidence type="ECO:0000256" key="3">
    <source>
        <dbReference type="ARBA" id="ARBA00022692"/>
    </source>
</evidence>
<dbReference type="Pfam" id="PF06271">
    <property type="entry name" value="RDD"/>
    <property type="match status" value="1"/>
</dbReference>
<protein>
    <recommendedName>
        <fullName evidence="7">RDD domain-containing protein</fullName>
    </recommendedName>
</protein>
<feature type="transmembrane region" description="Helical" evidence="6">
    <location>
        <begin position="31"/>
        <end position="49"/>
    </location>
</feature>
<dbReference type="PANTHER" id="PTHR36115">
    <property type="entry name" value="PROLINE-RICH ANTIGEN HOMOLOG-RELATED"/>
    <property type="match status" value="1"/>
</dbReference>
<evidence type="ECO:0000313" key="8">
    <source>
        <dbReference type="EMBL" id="AMK53418.1"/>
    </source>
</evidence>
<proteinExistence type="predicted"/>
<dbReference type="KEGG" id="fro:AALO17_02840"/>
<evidence type="ECO:0000256" key="1">
    <source>
        <dbReference type="ARBA" id="ARBA00004651"/>
    </source>
</evidence>
<gene>
    <name evidence="8" type="ORF">AALO17_02840</name>
</gene>
<feature type="transmembrane region" description="Helical" evidence="6">
    <location>
        <begin position="61"/>
        <end position="87"/>
    </location>
</feature>
<keyword evidence="9" id="KW-1185">Reference proteome</keyword>
<evidence type="ECO:0000256" key="2">
    <source>
        <dbReference type="ARBA" id="ARBA00022475"/>
    </source>
</evidence>
<evidence type="ECO:0000256" key="5">
    <source>
        <dbReference type="ARBA" id="ARBA00023136"/>
    </source>
</evidence>
<dbReference type="InterPro" id="IPR051791">
    <property type="entry name" value="Pra-immunoreactive"/>
</dbReference>
<evidence type="ECO:0000256" key="6">
    <source>
        <dbReference type="SAM" id="Phobius"/>
    </source>
</evidence>
<dbReference type="GO" id="GO:0005886">
    <property type="term" value="C:plasma membrane"/>
    <property type="evidence" value="ECO:0007669"/>
    <property type="project" value="UniProtKB-SubCell"/>
</dbReference>
<keyword evidence="2" id="KW-1003">Cell membrane</keyword>
<dbReference type="OrthoDB" id="1653838at2"/>
<keyword evidence="5 6" id="KW-0472">Membrane</keyword>
<dbReference type="GeneID" id="78477161"/>
<dbReference type="InterPro" id="IPR010432">
    <property type="entry name" value="RDD"/>
</dbReference>
<dbReference type="AlphaFoldDB" id="A0A140DRZ1"/>
<dbReference type="EMBL" id="CP011391">
    <property type="protein sequence ID" value="AMK53418.1"/>
    <property type="molecule type" value="Genomic_DNA"/>
</dbReference>
<keyword evidence="4 6" id="KW-1133">Transmembrane helix</keyword>
<dbReference type="STRING" id="1702221.AALO17_02840"/>
<accession>A0A140DRZ1</accession>